<dbReference type="Pfam" id="PF03466">
    <property type="entry name" value="LysR_substrate"/>
    <property type="match status" value="1"/>
</dbReference>
<dbReference type="PROSITE" id="PS50931">
    <property type="entry name" value="HTH_LYSR"/>
    <property type="match status" value="1"/>
</dbReference>
<dbReference type="PANTHER" id="PTHR30118">
    <property type="entry name" value="HTH-TYPE TRANSCRIPTIONAL REGULATOR LEUO-RELATED"/>
    <property type="match status" value="1"/>
</dbReference>
<evidence type="ECO:0000256" key="1">
    <source>
        <dbReference type="ARBA" id="ARBA00009437"/>
    </source>
</evidence>
<proteinExistence type="inferred from homology"/>
<dbReference type="EMBL" id="CP003190">
    <property type="protein sequence ID" value="AGL85498.1"/>
    <property type="molecule type" value="Genomic_DNA"/>
</dbReference>
<dbReference type="InterPro" id="IPR036390">
    <property type="entry name" value="WH_DNA-bd_sf"/>
</dbReference>
<dbReference type="Gene3D" id="1.10.10.10">
    <property type="entry name" value="Winged helix-like DNA-binding domain superfamily/Winged helix DNA-binding domain"/>
    <property type="match status" value="1"/>
</dbReference>
<dbReference type="RefSeq" id="WP_011061963.1">
    <property type="nucleotide sequence ID" value="NC_021237.1"/>
</dbReference>
<keyword evidence="3" id="KW-0238">DNA-binding</keyword>
<gene>
    <name evidence="6" type="primary">nahR8</name>
    <name evidence="6" type="ORF">PFLCHA0_c37310</name>
</gene>
<dbReference type="KEGG" id="pprc:PFLCHA0_c37310"/>
<dbReference type="SUPFAM" id="SSF53850">
    <property type="entry name" value="Periplasmic binding protein-like II"/>
    <property type="match status" value="1"/>
</dbReference>
<dbReference type="Gene3D" id="3.40.190.10">
    <property type="entry name" value="Periplasmic binding protein-like II"/>
    <property type="match status" value="2"/>
</dbReference>
<dbReference type="Proteomes" id="UP000013940">
    <property type="component" value="Chromosome"/>
</dbReference>
<evidence type="ECO:0000256" key="2">
    <source>
        <dbReference type="ARBA" id="ARBA00023015"/>
    </source>
</evidence>
<dbReference type="GO" id="GO:0003677">
    <property type="term" value="F:DNA binding"/>
    <property type="evidence" value="ECO:0007669"/>
    <property type="project" value="UniProtKB-KW"/>
</dbReference>
<dbReference type="InterPro" id="IPR037402">
    <property type="entry name" value="YidZ_PBP2"/>
</dbReference>
<protein>
    <submittedName>
        <fullName evidence="6">HTH-type transcriptional activator NahR</fullName>
    </submittedName>
</protein>
<dbReference type="AlphaFoldDB" id="A0A2C9EPR0"/>
<dbReference type="InterPro" id="IPR036388">
    <property type="entry name" value="WH-like_DNA-bd_sf"/>
</dbReference>
<dbReference type="InterPro" id="IPR000847">
    <property type="entry name" value="LysR_HTH_N"/>
</dbReference>
<organism evidence="6 7">
    <name type="scientific">Pseudomonas protegens (strain DSM 19095 / LMG 27888 / CFBP 6595 / CHA0)</name>
    <dbReference type="NCBI Taxonomy" id="1124983"/>
    <lineage>
        <taxon>Bacteria</taxon>
        <taxon>Pseudomonadati</taxon>
        <taxon>Pseudomonadota</taxon>
        <taxon>Gammaproteobacteria</taxon>
        <taxon>Pseudomonadales</taxon>
        <taxon>Pseudomonadaceae</taxon>
        <taxon>Pseudomonas</taxon>
    </lineage>
</organism>
<feature type="domain" description="HTH lysR-type" evidence="5">
    <location>
        <begin position="8"/>
        <end position="65"/>
    </location>
</feature>
<dbReference type="GO" id="GO:0003700">
    <property type="term" value="F:DNA-binding transcription factor activity"/>
    <property type="evidence" value="ECO:0007669"/>
    <property type="project" value="InterPro"/>
</dbReference>
<dbReference type="HOGENOM" id="CLU_039613_39_0_6"/>
<dbReference type="InterPro" id="IPR005119">
    <property type="entry name" value="LysR_subst-bd"/>
</dbReference>
<dbReference type="SUPFAM" id="SSF46785">
    <property type="entry name" value="Winged helix' DNA-binding domain"/>
    <property type="match status" value="1"/>
</dbReference>
<dbReference type="PRINTS" id="PR00039">
    <property type="entry name" value="HTHLYSR"/>
</dbReference>
<name>A0A2C9EPR0_PSEPH</name>
<evidence type="ECO:0000313" key="7">
    <source>
        <dbReference type="Proteomes" id="UP000013940"/>
    </source>
</evidence>
<evidence type="ECO:0000256" key="3">
    <source>
        <dbReference type="ARBA" id="ARBA00023125"/>
    </source>
</evidence>
<dbReference type="eggNOG" id="COG0583">
    <property type="taxonomic scope" value="Bacteria"/>
</dbReference>
<keyword evidence="4" id="KW-0804">Transcription</keyword>
<comment type="similarity">
    <text evidence="1">Belongs to the LysR transcriptional regulatory family.</text>
</comment>
<evidence type="ECO:0000313" key="6">
    <source>
        <dbReference type="EMBL" id="AGL85498.1"/>
    </source>
</evidence>
<reference evidence="7" key="1">
    <citation type="journal article" date="2014" name="Genome Announc.">
        <title>Full-genome sequence of the plant growth-promoting bacterium Pseudomonas protegens CHA0.</title>
        <authorList>
            <person name="Jousset A."/>
            <person name="Schuldes J."/>
            <person name="Keel C."/>
            <person name="Maurhofer M."/>
            <person name="Daniel R."/>
            <person name="Scheu S."/>
            <person name="Thuermer A."/>
        </authorList>
    </citation>
    <scope>NUCLEOTIDE SEQUENCE [LARGE SCALE GENOMIC DNA]</scope>
    <source>
        <strain evidence="7">DSM 19095 / LMG 27888 / CFBP 6595 / CHA0</strain>
    </source>
</reference>
<evidence type="ECO:0000256" key="4">
    <source>
        <dbReference type="ARBA" id="ARBA00023163"/>
    </source>
</evidence>
<dbReference type="PANTHER" id="PTHR30118:SF15">
    <property type="entry name" value="TRANSCRIPTIONAL REGULATORY PROTEIN"/>
    <property type="match status" value="1"/>
</dbReference>
<dbReference type="InterPro" id="IPR050389">
    <property type="entry name" value="LysR-type_TF"/>
</dbReference>
<evidence type="ECO:0000259" key="5">
    <source>
        <dbReference type="PROSITE" id="PS50931"/>
    </source>
</evidence>
<dbReference type="Pfam" id="PF00126">
    <property type="entry name" value="HTH_1"/>
    <property type="match status" value="1"/>
</dbReference>
<sequence>MKLNVQRLDLNLLRVFDALMQEQNLSRAAVRLNLSQPAVSNALARLRRHLDEPLFIRTARGMQPTSRALSLHVAVRQALHLLQQGLDPAAAFEPAAAQQLFTLSMNDYAQARLLPALSRRLQQVAPGVRLAVRSDSADAIAAWLGAGMLDLAVDYLYFDSPDLCYQPLLEEQLVVIGRRDHPAFAPELSLEAYQACLHVAIPDRGGRGSPLEIVLGSAKVQRQVQVFVPNYLSIPLIVAQSDLLGTVPRYLAEHFCALLPIRIASLPLLAAPVQVSLIWHRQQQQAPGLQWLRREIAAIASAP</sequence>
<dbReference type="GeneID" id="57476717"/>
<accession>A0A2C9EPR0</accession>
<dbReference type="CDD" id="cd08417">
    <property type="entry name" value="PBP2_Nitroaromatics_like"/>
    <property type="match status" value="1"/>
</dbReference>
<keyword evidence="2" id="KW-0805">Transcription regulation</keyword>